<evidence type="ECO:0000313" key="2">
    <source>
        <dbReference type="EMBL" id="MPM98358.1"/>
    </source>
</evidence>
<reference evidence="2" key="1">
    <citation type="submission" date="2019-08" db="EMBL/GenBank/DDBJ databases">
        <authorList>
            <person name="Kucharzyk K."/>
            <person name="Murdoch R.W."/>
            <person name="Higgins S."/>
            <person name="Loffler F."/>
        </authorList>
    </citation>
    <scope>NUCLEOTIDE SEQUENCE</scope>
</reference>
<sequence>MKKGQWLIGAGVIGILATLSGGIIGPLSLGLPFDAAVAFASIVPELTAGAILILVGL</sequence>
<proteinExistence type="predicted"/>
<accession>A0A645EB53</accession>
<feature type="transmembrane region" description="Helical" evidence="1">
    <location>
        <begin position="7"/>
        <end position="29"/>
    </location>
</feature>
<comment type="caution">
    <text evidence="2">The sequence shown here is derived from an EMBL/GenBank/DDBJ whole genome shotgun (WGS) entry which is preliminary data.</text>
</comment>
<keyword evidence="1" id="KW-0472">Membrane</keyword>
<protein>
    <submittedName>
        <fullName evidence="2">Uncharacterized protein</fullName>
    </submittedName>
</protein>
<organism evidence="2">
    <name type="scientific">bioreactor metagenome</name>
    <dbReference type="NCBI Taxonomy" id="1076179"/>
    <lineage>
        <taxon>unclassified sequences</taxon>
        <taxon>metagenomes</taxon>
        <taxon>ecological metagenomes</taxon>
    </lineage>
</organism>
<evidence type="ECO:0000256" key="1">
    <source>
        <dbReference type="SAM" id="Phobius"/>
    </source>
</evidence>
<dbReference type="EMBL" id="VSSQ01044533">
    <property type="protein sequence ID" value="MPM98358.1"/>
    <property type="molecule type" value="Genomic_DNA"/>
</dbReference>
<dbReference type="AlphaFoldDB" id="A0A645EB53"/>
<keyword evidence="1" id="KW-0812">Transmembrane</keyword>
<keyword evidence="1" id="KW-1133">Transmembrane helix</keyword>
<name>A0A645EB53_9ZZZZ</name>
<feature type="transmembrane region" description="Helical" evidence="1">
    <location>
        <begin position="35"/>
        <end position="55"/>
    </location>
</feature>
<gene>
    <name evidence="2" type="ORF">SDC9_145544</name>
</gene>